<dbReference type="Proteomes" id="UP000789702">
    <property type="component" value="Unassembled WGS sequence"/>
</dbReference>
<sequence>MNRQSILIFLIVFVTSLLFVNADTADSAEKVGVRSIRPELVKVKKVSAKKLIVEVAWNVTDKVGDYDQYLSKKGITKLSCKPSGIVTIRNSHQKHLVGDFKTTYKLDVHKKNTV</sequence>
<comment type="caution">
    <text evidence="1">The sequence shown here is derived from an EMBL/GenBank/DDBJ whole genome shotgun (WGS) entry which is preliminary data.</text>
</comment>
<reference evidence="1" key="1">
    <citation type="submission" date="2021-06" db="EMBL/GenBank/DDBJ databases">
        <authorList>
            <person name="Kallberg Y."/>
            <person name="Tangrot J."/>
            <person name="Rosling A."/>
        </authorList>
    </citation>
    <scope>NUCLEOTIDE SEQUENCE</scope>
    <source>
        <strain evidence="1">IL203A</strain>
    </source>
</reference>
<protein>
    <submittedName>
        <fullName evidence="1">12350_t:CDS:1</fullName>
    </submittedName>
</protein>
<accession>A0ACA9KA24</accession>
<keyword evidence="2" id="KW-1185">Reference proteome</keyword>
<proteinExistence type="predicted"/>
<dbReference type="EMBL" id="CAJVPU010000745">
    <property type="protein sequence ID" value="CAG8460763.1"/>
    <property type="molecule type" value="Genomic_DNA"/>
</dbReference>
<evidence type="ECO:0000313" key="1">
    <source>
        <dbReference type="EMBL" id="CAG8460763.1"/>
    </source>
</evidence>
<evidence type="ECO:0000313" key="2">
    <source>
        <dbReference type="Proteomes" id="UP000789702"/>
    </source>
</evidence>
<organism evidence="1 2">
    <name type="scientific">Dentiscutata heterogama</name>
    <dbReference type="NCBI Taxonomy" id="1316150"/>
    <lineage>
        <taxon>Eukaryota</taxon>
        <taxon>Fungi</taxon>
        <taxon>Fungi incertae sedis</taxon>
        <taxon>Mucoromycota</taxon>
        <taxon>Glomeromycotina</taxon>
        <taxon>Glomeromycetes</taxon>
        <taxon>Diversisporales</taxon>
        <taxon>Gigasporaceae</taxon>
        <taxon>Dentiscutata</taxon>
    </lineage>
</organism>
<feature type="non-terminal residue" evidence="1">
    <location>
        <position position="114"/>
    </location>
</feature>
<name>A0ACA9KA24_9GLOM</name>
<gene>
    <name evidence="1" type="ORF">DHETER_LOCUS1271</name>
</gene>